<evidence type="ECO:0000256" key="6">
    <source>
        <dbReference type="ARBA" id="ARBA00022989"/>
    </source>
</evidence>
<dbReference type="PROSITE" id="PS00211">
    <property type="entry name" value="ABC_TRANSPORTER_1"/>
    <property type="match status" value="1"/>
</dbReference>
<evidence type="ECO:0000259" key="10">
    <source>
        <dbReference type="PROSITE" id="PS50929"/>
    </source>
</evidence>
<dbReference type="PROSITE" id="PS50929">
    <property type="entry name" value="ABC_TM1F"/>
    <property type="match status" value="1"/>
</dbReference>
<dbReference type="Pfam" id="PF00664">
    <property type="entry name" value="ABC_membrane"/>
    <property type="match status" value="1"/>
</dbReference>
<feature type="transmembrane region" description="Helical" evidence="8">
    <location>
        <begin position="152"/>
        <end position="171"/>
    </location>
</feature>
<keyword evidence="4" id="KW-0547">Nucleotide-binding</keyword>
<dbReference type="InterPro" id="IPR036640">
    <property type="entry name" value="ABC1_TM_sf"/>
</dbReference>
<dbReference type="GO" id="GO:0005886">
    <property type="term" value="C:plasma membrane"/>
    <property type="evidence" value="ECO:0007669"/>
    <property type="project" value="UniProtKB-SubCell"/>
</dbReference>
<feature type="domain" description="ABC transporter" evidence="9">
    <location>
        <begin position="355"/>
        <end position="589"/>
    </location>
</feature>
<gene>
    <name evidence="11" type="ORF">A2571_02615</name>
</gene>
<sequence length="596" mass="66952">MAKKKTLTKEDYLKGLKTIFHYLAEHRQAMKILIGVALVLSVTNPLIPYITGKMLDTILKTETFHFGSFGFQAVYGWLLVWLLVQLITYTLEQVRSFQTGVLDMTLYARYVANGYNHLLNLPLSFHKKKKMGPLLNSIQRSANMFSDISTRVIINLAPQFLSILVAISITITVNAQIAGLMLCGVLAYILVLMRTIAPGTVIQRKIQAGWMKAWRAGHDSLDNLMAVKQMTAESYEQRKNIRNFLTGALGNNILMVQLMKKIGFYQKLIILVTQTIVFVLAIIFIQRGEMTIGQLIAITSYTGMLFAPFITLGDYWRTVQNGFISLEESEKILKAVPEEYEPAGAISLPSIKGKISFQNVHFSYEPKTPVLKNINFEIKAGEVIALVGKSGEGKSTLIDLLSGYNFVNKGKILIDDVDVKKINLKFLRSHIGIVPQEVVLFNDTIGTNIKYGNFEATEKAMSLAAEKAHALEFITKFPKKWKQVVGDRGVKLSVGQKQRVAIARAILRNPAILILDEPTSALDAESEHFITNSLEELMRGRTTFIIAHRLSTVRRADKIFVFQGGEIVETGKHDELITRENGVYRHLYELQIGLHK</sequence>
<evidence type="ECO:0000256" key="4">
    <source>
        <dbReference type="ARBA" id="ARBA00022741"/>
    </source>
</evidence>
<dbReference type="InterPro" id="IPR027417">
    <property type="entry name" value="P-loop_NTPase"/>
</dbReference>
<dbReference type="InterPro" id="IPR017871">
    <property type="entry name" value="ABC_transporter-like_CS"/>
</dbReference>
<dbReference type="STRING" id="1802438.A2571_02615"/>
<feature type="transmembrane region" description="Helical" evidence="8">
    <location>
        <begin position="71"/>
        <end position="91"/>
    </location>
</feature>
<dbReference type="FunFam" id="3.40.50.300:FF:000287">
    <property type="entry name" value="Multidrug ABC transporter ATP-binding protein"/>
    <property type="match status" value="1"/>
</dbReference>
<dbReference type="PANTHER" id="PTHR43394:SF1">
    <property type="entry name" value="ATP-BINDING CASSETTE SUB-FAMILY B MEMBER 10, MITOCHONDRIAL"/>
    <property type="match status" value="1"/>
</dbReference>
<evidence type="ECO:0000256" key="3">
    <source>
        <dbReference type="ARBA" id="ARBA00022692"/>
    </source>
</evidence>
<evidence type="ECO:0000259" key="9">
    <source>
        <dbReference type="PROSITE" id="PS50893"/>
    </source>
</evidence>
<comment type="subcellular location">
    <subcellularLocation>
        <location evidence="1">Cell membrane</location>
        <topology evidence="1">Multi-pass membrane protein</topology>
    </subcellularLocation>
</comment>
<dbReference type="CDD" id="cd07346">
    <property type="entry name" value="ABC_6TM_exporters"/>
    <property type="match status" value="1"/>
</dbReference>
<dbReference type="Gene3D" id="3.40.50.300">
    <property type="entry name" value="P-loop containing nucleotide triphosphate hydrolases"/>
    <property type="match status" value="1"/>
</dbReference>
<evidence type="ECO:0000313" key="11">
    <source>
        <dbReference type="EMBL" id="OHA58637.1"/>
    </source>
</evidence>
<protein>
    <recommendedName>
        <fullName evidence="13">ABC transporter ATP-binding protein</fullName>
    </recommendedName>
</protein>
<accession>A0A1G2QDN8</accession>
<dbReference type="Proteomes" id="UP000177043">
    <property type="component" value="Unassembled WGS sequence"/>
</dbReference>
<feature type="transmembrane region" description="Helical" evidence="8">
    <location>
        <begin position="177"/>
        <end position="197"/>
    </location>
</feature>
<evidence type="ECO:0000256" key="2">
    <source>
        <dbReference type="ARBA" id="ARBA00022448"/>
    </source>
</evidence>
<reference evidence="11 12" key="1">
    <citation type="journal article" date="2016" name="Nat. Commun.">
        <title>Thousands of microbial genomes shed light on interconnected biogeochemical processes in an aquifer system.</title>
        <authorList>
            <person name="Anantharaman K."/>
            <person name="Brown C.T."/>
            <person name="Hug L.A."/>
            <person name="Sharon I."/>
            <person name="Castelle C.J."/>
            <person name="Probst A.J."/>
            <person name="Thomas B.C."/>
            <person name="Singh A."/>
            <person name="Wilkins M.J."/>
            <person name="Karaoz U."/>
            <person name="Brodie E.L."/>
            <person name="Williams K.H."/>
            <person name="Hubbard S.S."/>
            <person name="Banfield J.F."/>
        </authorList>
    </citation>
    <scope>NUCLEOTIDE SEQUENCE [LARGE SCALE GENOMIC DNA]</scope>
</reference>
<dbReference type="GO" id="GO:0016887">
    <property type="term" value="F:ATP hydrolysis activity"/>
    <property type="evidence" value="ECO:0007669"/>
    <property type="project" value="InterPro"/>
</dbReference>
<dbReference type="SMART" id="SM00382">
    <property type="entry name" value="AAA"/>
    <property type="match status" value="1"/>
</dbReference>
<dbReference type="GO" id="GO:0005524">
    <property type="term" value="F:ATP binding"/>
    <property type="evidence" value="ECO:0007669"/>
    <property type="project" value="UniProtKB-KW"/>
</dbReference>
<keyword evidence="2" id="KW-0813">Transport</keyword>
<name>A0A1G2QDN8_9BACT</name>
<organism evidence="11 12">
    <name type="scientific">Candidatus Vogelbacteria bacterium RIFOXYD1_FULL_44_32</name>
    <dbReference type="NCBI Taxonomy" id="1802438"/>
    <lineage>
        <taxon>Bacteria</taxon>
        <taxon>Candidatus Vogeliibacteriota</taxon>
    </lineage>
</organism>
<feature type="transmembrane region" description="Helical" evidence="8">
    <location>
        <begin position="268"/>
        <end position="286"/>
    </location>
</feature>
<evidence type="ECO:0000256" key="7">
    <source>
        <dbReference type="ARBA" id="ARBA00023136"/>
    </source>
</evidence>
<feature type="domain" description="ABC transmembrane type-1" evidence="10">
    <location>
        <begin position="32"/>
        <end position="321"/>
    </location>
</feature>
<feature type="transmembrane region" description="Helical" evidence="8">
    <location>
        <begin position="292"/>
        <end position="312"/>
    </location>
</feature>
<dbReference type="GO" id="GO:0015421">
    <property type="term" value="F:ABC-type oligopeptide transporter activity"/>
    <property type="evidence" value="ECO:0007669"/>
    <property type="project" value="TreeGrafter"/>
</dbReference>
<proteinExistence type="predicted"/>
<evidence type="ECO:0008006" key="13">
    <source>
        <dbReference type="Google" id="ProtNLM"/>
    </source>
</evidence>
<feature type="transmembrane region" description="Helical" evidence="8">
    <location>
        <begin position="32"/>
        <end position="51"/>
    </location>
</feature>
<keyword evidence="6 8" id="KW-1133">Transmembrane helix</keyword>
<evidence type="ECO:0000256" key="8">
    <source>
        <dbReference type="SAM" id="Phobius"/>
    </source>
</evidence>
<dbReference type="PROSITE" id="PS50893">
    <property type="entry name" value="ABC_TRANSPORTER_2"/>
    <property type="match status" value="1"/>
</dbReference>
<keyword evidence="7 8" id="KW-0472">Membrane</keyword>
<evidence type="ECO:0000256" key="1">
    <source>
        <dbReference type="ARBA" id="ARBA00004651"/>
    </source>
</evidence>
<evidence type="ECO:0000256" key="5">
    <source>
        <dbReference type="ARBA" id="ARBA00022840"/>
    </source>
</evidence>
<dbReference type="Gene3D" id="1.20.1560.10">
    <property type="entry name" value="ABC transporter type 1, transmembrane domain"/>
    <property type="match status" value="2"/>
</dbReference>
<dbReference type="InterPro" id="IPR003593">
    <property type="entry name" value="AAA+_ATPase"/>
</dbReference>
<dbReference type="Pfam" id="PF00005">
    <property type="entry name" value="ABC_tran"/>
    <property type="match status" value="1"/>
</dbReference>
<dbReference type="PANTHER" id="PTHR43394">
    <property type="entry name" value="ATP-DEPENDENT PERMEASE MDL1, MITOCHONDRIAL"/>
    <property type="match status" value="1"/>
</dbReference>
<dbReference type="InterPro" id="IPR003439">
    <property type="entry name" value="ABC_transporter-like_ATP-bd"/>
</dbReference>
<dbReference type="SUPFAM" id="SSF52540">
    <property type="entry name" value="P-loop containing nucleoside triphosphate hydrolases"/>
    <property type="match status" value="1"/>
</dbReference>
<dbReference type="InterPro" id="IPR011527">
    <property type="entry name" value="ABC1_TM_dom"/>
</dbReference>
<keyword evidence="3 8" id="KW-0812">Transmembrane</keyword>
<keyword evidence="5" id="KW-0067">ATP-binding</keyword>
<dbReference type="EMBL" id="MHTJ01000003">
    <property type="protein sequence ID" value="OHA58637.1"/>
    <property type="molecule type" value="Genomic_DNA"/>
</dbReference>
<dbReference type="SUPFAM" id="SSF90123">
    <property type="entry name" value="ABC transporter transmembrane region"/>
    <property type="match status" value="1"/>
</dbReference>
<dbReference type="AlphaFoldDB" id="A0A1G2QDN8"/>
<evidence type="ECO:0000313" key="12">
    <source>
        <dbReference type="Proteomes" id="UP000177043"/>
    </source>
</evidence>
<dbReference type="InterPro" id="IPR039421">
    <property type="entry name" value="Type_1_exporter"/>
</dbReference>
<comment type="caution">
    <text evidence="11">The sequence shown here is derived from an EMBL/GenBank/DDBJ whole genome shotgun (WGS) entry which is preliminary data.</text>
</comment>